<protein>
    <submittedName>
        <fullName evidence="1">Uncharacterized protein</fullName>
    </submittedName>
</protein>
<dbReference type="Proteomes" id="UP000299102">
    <property type="component" value="Unassembled WGS sequence"/>
</dbReference>
<evidence type="ECO:0000313" key="2">
    <source>
        <dbReference type="Proteomes" id="UP000299102"/>
    </source>
</evidence>
<reference evidence="1 2" key="1">
    <citation type="journal article" date="2019" name="Commun. Biol.">
        <title>The bagworm genome reveals a unique fibroin gene that provides high tensile strength.</title>
        <authorList>
            <person name="Kono N."/>
            <person name="Nakamura H."/>
            <person name="Ohtoshi R."/>
            <person name="Tomita M."/>
            <person name="Numata K."/>
            <person name="Arakawa K."/>
        </authorList>
    </citation>
    <scope>NUCLEOTIDE SEQUENCE [LARGE SCALE GENOMIC DNA]</scope>
</reference>
<keyword evidence="2" id="KW-1185">Reference proteome</keyword>
<organism evidence="1 2">
    <name type="scientific">Eumeta variegata</name>
    <name type="common">Bagworm moth</name>
    <name type="synonym">Eumeta japonica</name>
    <dbReference type="NCBI Taxonomy" id="151549"/>
    <lineage>
        <taxon>Eukaryota</taxon>
        <taxon>Metazoa</taxon>
        <taxon>Ecdysozoa</taxon>
        <taxon>Arthropoda</taxon>
        <taxon>Hexapoda</taxon>
        <taxon>Insecta</taxon>
        <taxon>Pterygota</taxon>
        <taxon>Neoptera</taxon>
        <taxon>Endopterygota</taxon>
        <taxon>Lepidoptera</taxon>
        <taxon>Glossata</taxon>
        <taxon>Ditrysia</taxon>
        <taxon>Tineoidea</taxon>
        <taxon>Psychidae</taxon>
        <taxon>Oiketicinae</taxon>
        <taxon>Eumeta</taxon>
    </lineage>
</organism>
<evidence type="ECO:0000313" key="1">
    <source>
        <dbReference type="EMBL" id="GBP36144.1"/>
    </source>
</evidence>
<comment type="caution">
    <text evidence="1">The sequence shown here is derived from an EMBL/GenBank/DDBJ whole genome shotgun (WGS) entry which is preliminary data.</text>
</comment>
<accession>A0A4C1VDW7</accession>
<dbReference type="AlphaFoldDB" id="A0A4C1VDW7"/>
<proteinExistence type="predicted"/>
<sequence length="80" mass="9202">MGKRADKSSENGDHRRVTSELLSSWEGIGYLTECVRVDGRERKWASGTLGDWTKSSNRSCKFKAVFCESVVFQRWSRLIE</sequence>
<dbReference type="EMBL" id="BGZK01000315">
    <property type="protein sequence ID" value="GBP36144.1"/>
    <property type="molecule type" value="Genomic_DNA"/>
</dbReference>
<name>A0A4C1VDW7_EUMVA</name>
<gene>
    <name evidence="1" type="ORF">EVAR_4288_1</name>
</gene>